<dbReference type="KEGG" id="hro:HELRODRAFT_188628"/>
<dbReference type="GO" id="GO:0034625">
    <property type="term" value="P:fatty acid elongation, monounsaturated fatty acid"/>
    <property type="evidence" value="ECO:0000318"/>
    <property type="project" value="GO_Central"/>
</dbReference>
<accession>T1FQ70</accession>
<evidence type="ECO:0000256" key="10">
    <source>
        <dbReference type="RuleBase" id="RU361115"/>
    </source>
</evidence>
<dbReference type="eggNOG" id="KOG3071">
    <property type="taxonomic scope" value="Eukaryota"/>
</dbReference>
<feature type="region of interest" description="Disordered" evidence="11">
    <location>
        <begin position="312"/>
        <end position="347"/>
    </location>
</feature>
<comment type="similarity">
    <text evidence="10">Belongs to the ELO family.</text>
</comment>
<comment type="catalytic activity">
    <reaction evidence="10">
        <text>a very-long-chain acyl-CoA + malonyl-CoA + H(+) = a very-long-chain 3-oxoacyl-CoA + CO2 + CoA</text>
        <dbReference type="Rhea" id="RHEA:32727"/>
        <dbReference type="ChEBI" id="CHEBI:15378"/>
        <dbReference type="ChEBI" id="CHEBI:16526"/>
        <dbReference type="ChEBI" id="CHEBI:57287"/>
        <dbReference type="ChEBI" id="CHEBI:57384"/>
        <dbReference type="ChEBI" id="CHEBI:90725"/>
        <dbReference type="ChEBI" id="CHEBI:90736"/>
        <dbReference type="EC" id="2.3.1.199"/>
    </reaction>
</comment>
<dbReference type="InParanoid" id="T1FQ70"/>
<dbReference type="EMBL" id="AMQM01000823">
    <property type="status" value="NOT_ANNOTATED_CDS"/>
    <property type="molecule type" value="Genomic_DNA"/>
</dbReference>
<feature type="compositionally biased region" description="Basic and acidic residues" evidence="11">
    <location>
        <begin position="312"/>
        <end position="337"/>
    </location>
</feature>
<sequence length="347" mass="41058">MAKSNSTSIPLIRFFQQENWYHDLFIKYGDPRTTNSFLLRTPEAMLIIVILYLIFVVAAPRIMEKRPAMDLKKLIIVYNFALVGLSGYMCVEFLLVATLLGYSYSCQPVDWEYKRDSLNMRSVRKNLSSAIDKGCKIFWNFGNVVKYFGYVMINVSWLFFFSKIVELADTVFFILRKKNSQVTFLHVYHHATMIINWWMAAKYVPIGQSFFVGVVNSFIHTLMYVYYALAALGPEMQKYLWWKKYMTKLQLIQFVLVVSHTGNNLFYRMDCDYPWLYNTITFYYTWSMLFLFLNFYYQTYISRKRADKVKKEPTKSKLETEGNGHVKEVKNNGEKLVRSRKTNGFVD</sequence>
<dbReference type="EMBL" id="KB096742">
    <property type="protein sequence ID" value="ESO02220.1"/>
    <property type="molecule type" value="Genomic_DNA"/>
</dbReference>
<evidence type="ECO:0000313" key="14">
    <source>
        <dbReference type="Proteomes" id="UP000015101"/>
    </source>
</evidence>
<dbReference type="EMBL" id="AMQM01000824">
    <property type="status" value="NOT_ANNOTATED_CDS"/>
    <property type="molecule type" value="Genomic_DNA"/>
</dbReference>
<evidence type="ECO:0000256" key="9">
    <source>
        <dbReference type="ARBA" id="ARBA00023160"/>
    </source>
</evidence>
<dbReference type="CTD" id="20210967"/>
<feature type="transmembrane region" description="Helical" evidence="10">
    <location>
        <begin position="147"/>
        <end position="175"/>
    </location>
</feature>
<evidence type="ECO:0000256" key="4">
    <source>
        <dbReference type="ARBA" id="ARBA00022692"/>
    </source>
</evidence>
<reference evidence="13" key="3">
    <citation type="submission" date="2015-06" db="UniProtKB">
        <authorList>
            <consortium name="EnsemblMetazoa"/>
        </authorList>
    </citation>
    <scope>IDENTIFICATION</scope>
</reference>
<evidence type="ECO:0000256" key="1">
    <source>
        <dbReference type="ARBA" id="ARBA00004141"/>
    </source>
</evidence>
<gene>
    <name evidence="13" type="primary">20210967</name>
    <name evidence="12" type="ORF">HELRODRAFT_188628</name>
</gene>
<dbReference type="RefSeq" id="XP_009019628.1">
    <property type="nucleotide sequence ID" value="XM_009021380.1"/>
</dbReference>
<feature type="transmembrane region" description="Helical" evidence="10">
    <location>
        <begin position="206"/>
        <end position="230"/>
    </location>
</feature>
<proteinExistence type="inferred from homology"/>
<reference evidence="12 14" key="2">
    <citation type="journal article" date="2013" name="Nature">
        <title>Insights into bilaterian evolution from three spiralian genomes.</title>
        <authorList>
            <person name="Simakov O."/>
            <person name="Marletaz F."/>
            <person name="Cho S.J."/>
            <person name="Edsinger-Gonzales E."/>
            <person name="Havlak P."/>
            <person name="Hellsten U."/>
            <person name="Kuo D.H."/>
            <person name="Larsson T."/>
            <person name="Lv J."/>
            <person name="Arendt D."/>
            <person name="Savage R."/>
            <person name="Osoegawa K."/>
            <person name="de Jong P."/>
            <person name="Grimwood J."/>
            <person name="Chapman J.A."/>
            <person name="Shapiro H."/>
            <person name="Aerts A."/>
            <person name="Otillar R.P."/>
            <person name="Terry A.Y."/>
            <person name="Boore J.L."/>
            <person name="Grigoriev I.V."/>
            <person name="Lindberg D.R."/>
            <person name="Seaver E.C."/>
            <person name="Weisblat D.A."/>
            <person name="Putnam N.H."/>
            <person name="Rokhsar D.S."/>
        </authorList>
    </citation>
    <scope>NUCLEOTIDE SEQUENCE</scope>
</reference>
<keyword evidence="9 10" id="KW-0275">Fatty acid biosynthesis</keyword>
<organism evidence="13 14">
    <name type="scientific">Helobdella robusta</name>
    <name type="common">Californian leech</name>
    <dbReference type="NCBI Taxonomy" id="6412"/>
    <lineage>
        <taxon>Eukaryota</taxon>
        <taxon>Metazoa</taxon>
        <taxon>Spiralia</taxon>
        <taxon>Lophotrochozoa</taxon>
        <taxon>Annelida</taxon>
        <taxon>Clitellata</taxon>
        <taxon>Hirudinea</taxon>
        <taxon>Rhynchobdellida</taxon>
        <taxon>Glossiphoniidae</taxon>
        <taxon>Helobdella</taxon>
    </lineage>
</organism>
<dbReference type="EnsemblMetazoa" id="HelroT188628">
    <property type="protein sequence ID" value="HelroP188628"/>
    <property type="gene ID" value="HelroG188628"/>
</dbReference>
<dbReference type="PANTHER" id="PTHR11157">
    <property type="entry name" value="FATTY ACID ACYL TRANSFERASE-RELATED"/>
    <property type="match status" value="1"/>
</dbReference>
<keyword evidence="14" id="KW-1185">Reference proteome</keyword>
<keyword evidence="5 10" id="KW-0276">Fatty acid metabolism</keyword>
<keyword evidence="2 10" id="KW-0444">Lipid biosynthesis</keyword>
<reference evidence="14" key="1">
    <citation type="submission" date="2012-12" db="EMBL/GenBank/DDBJ databases">
        <authorList>
            <person name="Hellsten U."/>
            <person name="Grimwood J."/>
            <person name="Chapman J.A."/>
            <person name="Shapiro H."/>
            <person name="Aerts A."/>
            <person name="Otillar R.P."/>
            <person name="Terry A.Y."/>
            <person name="Boore J.L."/>
            <person name="Simakov O."/>
            <person name="Marletaz F."/>
            <person name="Cho S.-J."/>
            <person name="Edsinger-Gonzales E."/>
            <person name="Havlak P."/>
            <person name="Kuo D.-H."/>
            <person name="Larsson T."/>
            <person name="Lv J."/>
            <person name="Arendt D."/>
            <person name="Savage R."/>
            <person name="Osoegawa K."/>
            <person name="de Jong P."/>
            <person name="Lindberg D.R."/>
            <person name="Seaver E.C."/>
            <person name="Weisblat D.A."/>
            <person name="Putnam N.H."/>
            <person name="Grigoriev I.V."/>
            <person name="Rokhsar D.S."/>
        </authorList>
    </citation>
    <scope>NUCLEOTIDE SEQUENCE</scope>
</reference>
<dbReference type="STRING" id="6412.T1FQ70"/>
<dbReference type="InterPro" id="IPR002076">
    <property type="entry name" value="ELO_fam"/>
</dbReference>
<keyword evidence="4 10" id="KW-0812">Transmembrane</keyword>
<evidence type="ECO:0000256" key="2">
    <source>
        <dbReference type="ARBA" id="ARBA00022516"/>
    </source>
</evidence>
<keyword evidence="7 10" id="KW-0443">Lipid metabolism</keyword>
<dbReference type="EC" id="2.3.1.199" evidence="10"/>
<dbReference type="GeneID" id="20210967"/>
<evidence type="ECO:0000256" key="3">
    <source>
        <dbReference type="ARBA" id="ARBA00022679"/>
    </source>
</evidence>
<dbReference type="GO" id="GO:0030148">
    <property type="term" value="P:sphingolipid biosynthetic process"/>
    <property type="evidence" value="ECO:0000318"/>
    <property type="project" value="GO_Central"/>
</dbReference>
<feature type="transmembrane region" description="Helical" evidence="10">
    <location>
        <begin position="75"/>
        <end position="102"/>
    </location>
</feature>
<evidence type="ECO:0000256" key="8">
    <source>
        <dbReference type="ARBA" id="ARBA00023136"/>
    </source>
</evidence>
<feature type="transmembrane region" description="Helical" evidence="10">
    <location>
        <begin position="275"/>
        <end position="297"/>
    </location>
</feature>
<protein>
    <recommendedName>
        <fullName evidence="10">Elongation of very long chain fatty acids protein</fullName>
        <ecNumber evidence="10">2.3.1.199</ecNumber>
    </recommendedName>
    <alternativeName>
        <fullName evidence="10">Very-long-chain 3-oxoacyl-CoA synthase</fullName>
    </alternativeName>
</protein>
<dbReference type="Proteomes" id="UP000015101">
    <property type="component" value="Unassembled WGS sequence"/>
</dbReference>
<dbReference type="AlphaFoldDB" id="T1FQ70"/>
<comment type="subcellular location">
    <subcellularLocation>
        <location evidence="1">Membrane</location>
        <topology evidence="1">Multi-pass membrane protein</topology>
    </subcellularLocation>
</comment>
<keyword evidence="3 10" id="KW-0808">Transferase</keyword>
<dbReference type="PANTHER" id="PTHR11157:SF69">
    <property type="entry name" value="ELONGATION OF VERY LONG CHAIN FATTY ACIDS PROTEIN 7"/>
    <property type="match status" value="1"/>
</dbReference>
<dbReference type="GO" id="GO:0005789">
    <property type="term" value="C:endoplasmic reticulum membrane"/>
    <property type="evidence" value="ECO:0000318"/>
    <property type="project" value="GO_Central"/>
</dbReference>
<dbReference type="OrthoDB" id="434092at2759"/>
<dbReference type="OMA" id="MANCKAP"/>
<dbReference type="Pfam" id="PF01151">
    <property type="entry name" value="ELO"/>
    <property type="match status" value="1"/>
</dbReference>
<dbReference type="GO" id="GO:0034626">
    <property type="term" value="P:fatty acid elongation, polyunsaturated fatty acid"/>
    <property type="evidence" value="ECO:0000318"/>
    <property type="project" value="GO_Central"/>
</dbReference>
<dbReference type="GO" id="GO:0042761">
    <property type="term" value="P:very long-chain fatty acid biosynthetic process"/>
    <property type="evidence" value="ECO:0000318"/>
    <property type="project" value="GO_Central"/>
</dbReference>
<keyword evidence="8 10" id="KW-0472">Membrane</keyword>
<evidence type="ECO:0000313" key="12">
    <source>
        <dbReference type="EMBL" id="ESO02220.1"/>
    </source>
</evidence>
<name>T1FQ70_HELRO</name>
<evidence type="ECO:0000256" key="7">
    <source>
        <dbReference type="ARBA" id="ARBA00023098"/>
    </source>
</evidence>
<evidence type="ECO:0000256" key="6">
    <source>
        <dbReference type="ARBA" id="ARBA00022989"/>
    </source>
</evidence>
<dbReference type="PROSITE" id="PS01188">
    <property type="entry name" value="ELO"/>
    <property type="match status" value="1"/>
</dbReference>
<feature type="transmembrane region" description="Helical" evidence="10">
    <location>
        <begin position="182"/>
        <end position="200"/>
    </location>
</feature>
<feature type="transmembrane region" description="Helical" evidence="10">
    <location>
        <begin position="44"/>
        <end position="63"/>
    </location>
</feature>
<dbReference type="GO" id="GO:0019367">
    <property type="term" value="P:fatty acid elongation, saturated fatty acid"/>
    <property type="evidence" value="ECO:0000318"/>
    <property type="project" value="GO_Central"/>
</dbReference>
<keyword evidence="6 10" id="KW-1133">Transmembrane helix</keyword>
<dbReference type="HOGENOM" id="CLU_048483_0_1_1"/>
<evidence type="ECO:0000256" key="5">
    <source>
        <dbReference type="ARBA" id="ARBA00022832"/>
    </source>
</evidence>
<evidence type="ECO:0000313" key="13">
    <source>
        <dbReference type="EnsemblMetazoa" id="HelroP188628"/>
    </source>
</evidence>
<dbReference type="GO" id="GO:0009922">
    <property type="term" value="F:fatty acid elongase activity"/>
    <property type="evidence" value="ECO:0000318"/>
    <property type="project" value="GO_Central"/>
</dbReference>
<dbReference type="InterPro" id="IPR030457">
    <property type="entry name" value="ELO_CS"/>
</dbReference>
<evidence type="ECO:0000256" key="11">
    <source>
        <dbReference type="SAM" id="MobiDB-lite"/>
    </source>
</evidence>